<name>A0ABV9KI59_9RHOB</name>
<accession>A0ABV9KI59</accession>
<dbReference type="InterPro" id="IPR012674">
    <property type="entry name" value="Calycin"/>
</dbReference>
<dbReference type="Pfam" id="PF08212">
    <property type="entry name" value="Lipocalin_2"/>
    <property type="match status" value="1"/>
</dbReference>
<protein>
    <submittedName>
        <fullName evidence="2">Lipocalin family protein</fullName>
    </submittedName>
</protein>
<dbReference type="Proteomes" id="UP001595973">
    <property type="component" value="Unassembled WGS sequence"/>
</dbReference>
<evidence type="ECO:0000259" key="1">
    <source>
        <dbReference type="Pfam" id="PF08212"/>
    </source>
</evidence>
<gene>
    <name evidence="2" type="ORF">ACFO5X_13855</name>
</gene>
<proteinExistence type="predicted"/>
<dbReference type="InterPro" id="IPR000566">
    <property type="entry name" value="Lipocln_cytosolic_FA-bd_dom"/>
</dbReference>
<evidence type="ECO:0000313" key="3">
    <source>
        <dbReference type="Proteomes" id="UP001595973"/>
    </source>
</evidence>
<feature type="domain" description="Lipocalin/cytosolic fatty-acid binding" evidence="1">
    <location>
        <begin position="77"/>
        <end position="146"/>
    </location>
</feature>
<keyword evidence="3" id="KW-1185">Reference proteome</keyword>
<dbReference type="SUPFAM" id="SSF50814">
    <property type="entry name" value="Lipocalins"/>
    <property type="match status" value="1"/>
</dbReference>
<dbReference type="RefSeq" id="WP_380718075.1">
    <property type="nucleotide sequence ID" value="NZ_JBHSGI010000016.1"/>
</dbReference>
<reference evidence="3" key="1">
    <citation type="journal article" date="2019" name="Int. J. Syst. Evol. Microbiol.">
        <title>The Global Catalogue of Microorganisms (GCM) 10K type strain sequencing project: providing services to taxonomists for standard genome sequencing and annotation.</title>
        <authorList>
            <consortium name="The Broad Institute Genomics Platform"/>
            <consortium name="The Broad Institute Genome Sequencing Center for Infectious Disease"/>
            <person name="Wu L."/>
            <person name="Ma J."/>
        </authorList>
    </citation>
    <scope>NUCLEOTIDE SEQUENCE [LARGE SCALE GENOMIC DNA]</scope>
    <source>
        <strain evidence="3">CGMCC 4.7283</strain>
    </source>
</reference>
<comment type="caution">
    <text evidence="2">The sequence shown here is derived from an EMBL/GenBank/DDBJ whole genome shotgun (WGS) entry which is preliminary data.</text>
</comment>
<dbReference type="EMBL" id="JBHSGI010000016">
    <property type="protein sequence ID" value="MFC4669643.1"/>
    <property type="molecule type" value="Genomic_DNA"/>
</dbReference>
<evidence type="ECO:0000313" key="2">
    <source>
        <dbReference type="EMBL" id="MFC4669643.1"/>
    </source>
</evidence>
<dbReference type="Gene3D" id="2.40.128.20">
    <property type="match status" value="1"/>
</dbReference>
<organism evidence="2 3">
    <name type="scientific">Seohaeicola nanhaiensis</name>
    <dbReference type="NCBI Taxonomy" id="1387282"/>
    <lineage>
        <taxon>Bacteria</taxon>
        <taxon>Pseudomonadati</taxon>
        <taxon>Pseudomonadota</taxon>
        <taxon>Alphaproteobacteria</taxon>
        <taxon>Rhodobacterales</taxon>
        <taxon>Roseobacteraceae</taxon>
        <taxon>Seohaeicola</taxon>
    </lineage>
</organism>
<sequence length="153" mass="16766">MKTPMGATLRFDAARFAGVWHVVARMGEAGDERARLGEAFVFGPPGSGWSVTRARVSCTGFECAQYQETLAVRQVAPGRIAVDGQTWWVLWVDDDFRTAAIGTPDGSFGWIMDRKGPQGISADRLVAAKEIMEWAGYDVSRLQTVQGLLENVQ</sequence>